<evidence type="ECO:0000256" key="13">
    <source>
        <dbReference type="ARBA" id="ARBA00023160"/>
    </source>
</evidence>
<evidence type="ECO:0000256" key="3">
    <source>
        <dbReference type="ARBA" id="ARBA00005198"/>
    </source>
</evidence>
<keyword evidence="31" id="KW-1185">Reference proteome</keyword>
<comment type="catalytic activity">
    <reaction evidence="19">
        <text>a (3R)-3-hydroxyacyl-CoA + NAD(+) = a 3-oxoacyl-CoA + NADH + H(+)</text>
        <dbReference type="Rhea" id="RHEA:32711"/>
        <dbReference type="ChEBI" id="CHEBI:15378"/>
        <dbReference type="ChEBI" id="CHEBI:57319"/>
        <dbReference type="ChEBI" id="CHEBI:57540"/>
        <dbReference type="ChEBI" id="CHEBI:57945"/>
        <dbReference type="ChEBI" id="CHEBI:90726"/>
        <dbReference type="EC" id="1.1.1.n12"/>
    </reaction>
    <physiologicalReaction direction="left-to-right" evidence="19">
        <dbReference type="Rhea" id="RHEA:32712"/>
    </physiologicalReaction>
</comment>
<evidence type="ECO:0000256" key="5">
    <source>
        <dbReference type="ARBA" id="ARBA00012456"/>
    </source>
</evidence>
<dbReference type="SMART" id="SM00822">
    <property type="entry name" value="PKS_KR"/>
    <property type="match status" value="1"/>
</dbReference>
<proteinExistence type="inferred from homology"/>
<keyword evidence="11" id="KW-0443">Lipid metabolism</keyword>
<keyword evidence="12" id="KW-0496">Mitochondrion</keyword>
<feature type="compositionally biased region" description="Basic and acidic residues" evidence="28">
    <location>
        <begin position="319"/>
        <end position="328"/>
    </location>
</feature>
<dbReference type="GO" id="GO:0047035">
    <property type="term" value="F:testosterone dehydrogenase (NAD+) activity"/>
    <property type="evidence" value="ECO:0007669"/>
    <property type="project" value="UniProtKB-EC"/>
</dbReference>
<evidence type="ECO:0000256" key="9">
    <source>
        <dbReference type="ARBA" id="ARBA00023002"/>
    </source>
</evidence>
<evidence type="ECO:0000256" key="4">
    <source>
        <dbReference type="ARBA" id="ARBA00006484"/>
    </source>
</evidence>
<evidence type="ECO:0000256" key="10">
    <source>
        <dbReference type="ARBA" id="ARBA00023027"/>
    </source>
</evidence>
<comment type="similarity">
    <text evidence="4">Belongs to the short-chain dehydrogenases/reductases (SDR) family.</text>
</comment>
<comment type="catalytic activity">
    <reaction evidence="16">
        <text>17beta-estradiol + NAD(+) = estrone + NADH + H(+)</text>
        <dbReference type="Rhea" id="RHEA:24612"/>
        <dbReference type="ChEBI" id="CHEBI:15378"/>
        <dbReference type="ChEBI" id="CHEBI:16469"/>
        <dbReference type="ChEBI" id="CHEBI:17263"/>
        <dbReference type="ChEBI" id="CHEBI:57540"/>
        <dbReference type="ChEBI" id="CHEBI:57945"/>
        <dbReference type="EC" id="1.1.1.62"/>
    </reaction>
    <physiologicalReaction direction="left-to-right" evidence="16">
        <dbReference type="Rhea" id="RHEA:24613"/>
    </physiologicalReaction>
    <physiologicalReaction direction="right-to-left" evidence="16">
        <dbReference type="Rhea" id="RHEA:24614"/>
    </physiologicalReaction>
</comment>
<dbReference type="PRINTS" id="PR00081">
    <property type="entry name" value="GDHRDH"/>
</dbReference>
<dbReference type="EC" id="1.1.1.62" evidence="14"/>
<dbReference type="InterPro" id="IPR057326">
    <property type="entry name" value="KR_dom"/>
</dbReference>
<evidence type="ECO:0000256" key="18">
    <source>
        <dbReference type="ARBA" id="ARBA00050435"/>
    </source>
</evidence>
<evidence type="ECO:0000313" key="30">
    <source>
        <dbReference type="Ensembl" id="ENSANIP00000014539.1"/>
    </source>
</evidence>
<protein>
    <recommendedName>
        <fullName evidence="22">(3R)-3-hydroxyacyl-CoA dehydrogenase</fullName>
        <ecNumber evidence="21">1.1.1.239</ecNumber>
        <ecNumber evidence="14">1.1.1.62</ecNumber>
        <ecNumber evidence="5">1.1.1.n12</ecNumber>
    </recommendedName>
    <alternativeName>
        <fullName evidence="24">17-beta-hydroxysteroid dehydrogenase 8</fullName>
    </alternativeName>
    <alternativeName>
        <fullName evidence="23">3-ketoacyl-[acyl-carrier-protein] reductase alpha subunit</fullName>
    </alternativeName>
    <alternativeName>
        <fullName evidence="26">3-oxoacyl-[acyl-carrier-protein] reductase</fullName>
    </alternativeName>
    <alternativeName>
        <fullName evidence="27">Estradiol 17-beta-dehydrogenase 8</fullName>
    </alternativeName>
    <alternativeName>
        <fullName evidence="25">Testosterone 17-beta-dehydrogenase 8</fullName>
    </alternativeName>
</protein>
<keyword evidence="8" id="KW-0276">Fatty acid metabolism</keyword>
<comment type="catalytic activity">
    <reaction evidence="18">
        <text>17beta-hydroxy-5alpha-androstan-3-one + NAD(+) = 5alpha-androstan-3,17-dione + NADH + H(+)</text>
        <dbReference type="Rhea" id="RHEA:41992"/>
        <dbReference type="ChEBI" id="CHEBI:15378"/>
        <dbReference type="ChEBI" id="CHEBI:15994"/>
        <dbReference type="ChEBI" id="CHEBI:16330"/>
        <dbReference type="ChEBI" id="CHEBI:57540"/>
        <dbReference type="ChEBI" id="CHEBI:57945"/>
    </reaction>
    <physiologicalReaction direction="left-to-right" evidence="18">
        <dbReference type="Rhea" id="RHEA:41993"/>
    </physiologicalReaction>
</comment>
<feature type="region of interest" description="Disordered" evidence="28">
    <location>
        <begin position="256"/>
        <end position="329"/>
    </location>
</feature>
<evidence type="ECO:0000256" key="22">
    <source>
        <dbReference type="ARBA" id="ARBA00070911"/>
    </source>
</evidence>
<dbReference type="PANTHER" id="PTHR42760">
    <property type="entry name" value="SHORT-CHAIN DEHYDROGENASES/REDUCTASES FAMILY MEMBER"/>
    <property type="match status" value="1"/>
</dbReference>
<evidence type="ECO:0000256" key="15">
    <source>
        <dbReference type="ARBA" id="ARBA00037929"/>
    </source>
</evidence>
<organism evidence="30 31">
    <name type="scientific">Accipiter nisus</name>
    <name type="common">Eurasian sparrowhawk</name>
    <dbReference type="NCBI Taxonomy" id="211598"/>
    <lineage>
        <taxon>Eukaryota</taxon>
        <taxon>Metazoa</taxon>
        <taxon>Chordata</taxon>
        <taxon>Craniata</taxon>
        <taxon>Vertebrata</taxon>
        <taxon>Euteleostomi</taxon>
        <taxon>Archelosauria</taxon>
        <taxon>Archosauria</taxon>
        <taxon>Dinosauria</taxon>
        <taxon>Saurischia</taxon>
        <taxon>Theropoda</taxon>
        <taxon>Coelurosauria</taxon>
        <taxon>Aves</taxon>
        <taxon>Neognathae</taxon>
        <taxon>Neoaves</taxon>
        <taxon>Telluraves</taxon>
        <taxon>Accipitrimorphae</taxon>
        <taxon>Accipitriformes</taxon>
        <taxon>Accipitridae</taxon>
        <taxon>Accipitrinae</taxon>
        <taxon>Accipiter</taxon>
    </lineage>
</organism>
<dbReference type="PANTHER" id="PTHR42760:SF83">
    <property type="entry name" value="(3R)-3-HYDROXYACYL-COA DEHYDROGENASE"/>
    <property type="match status" value="1"/>
</dbReference>
<evidence type="ECO:0000256" key="27">
    <source>
        <dbReference type="ARBA" id="ARBA00083258"/>
    </source>
</evidence>
<evidence type="ECO:0000256" key="2">
    <source>
        <dbReference type="ARBA" id="ARBA00005194"/>
    </source>
</evidence>
<evidence type="ECO:0000256" key="1">
    <source>
        <dbReference type="ARBA" id="ARBA00004305"/>
    </source>
</evidence>
<evidence type="ECO:0000256" key="24">
    <source>
        <dbReference type="ARBA" id="ARBA00081419"/>
    </source>
</evidence>
<evidence type="ECO:0000256" key="6">
    <source>
        <dbReference type="ARBA" id="ARBA00022516"/>
    </source>
</evidence>
<evidence type="ECO:0000313" key="31">
    <source>
        <dbReference type="Proteomes" id="UP000694541"/>
    </source>
</evidence>
<dbReference type="GO" id="GO:0008210">
    <property type="term" value="P:estrogen metabolic process"/>
    <property type="evidence" value="ECO:0007669"/>
    <property type="project" value="UniProtKB-ARBA"/>
</dbReference>
<dbReference type="EC" id="1.1.1.239" evidence="21"/>
<comment type="pathway">
    <text evidence="2">Lipid metabolism; fatty acid biosynthesis.</text>
</comment>
<evidence type="ECO:0000256" key="11">
    <source>
        <dbReference type="ARBA" id="ARBA00023098"/>
    </source>
</evidence>
<accession>A0A8B9MVA5</accession>
<dbReference type="GO" id="GO:0048038">
    <property type="term" value="F:quinone binding"/>
    <property type="evidence" value="ECO:0007669"/>
    <property type="project" value="TreeGrafter"/>
</dbReference>
<keyword evidence="10" id="KW-0520">NAD</keyword>
<dbReference type="AlphaFoldDB" id="A0A8B9MVA5"/>
<evidence type="ECO:0000256" key="17">
    <source>
        <dbReference type="ARBA" id="ARBA00050232"/>
    </source>
</evidence>
<evidence type="ECO:0000256" key="26">
    <source>
        <dbReference type="ARBA" id="ARBA00083097"/>
    </source>
</evidence>
<evidence type="ECO:0000256" key="8">
    <source>
        <dbReference type="ARBA" id="ARBA00022832"/>
    </source>
</evidence>
<evidence type="ECO:0000256" key="20">
    <source>
        <dbReference type="ARBA" id="ARBA00065174"/>
    </source>
</evidence>
<evidence type="ECO:0000256" key="28">
    <source>
        <dbReference type="SAM" id="MobiDB-lite"/>
    </source>
</evidence>
<dbReference type="PRINTS" id="PR00080">
    <property type="entry name" value="SDRFAMILY"/>
</dbReference>
<dbReference type="Proteomes" id="UP000694541">
    <property type="component" value="Unplaced"/>
</dbReference>
<dbReference type="Gene3D" id="3.40.50.720">
    <property type="entry name" value="NAD(P)-binding Rossmann-like Domain"/>
    <property type="match status" value="1"/>
</dbReference>
<dbReference type="FunFam" id="3.40.50.720:FF:000231">
    <property type="entry name" value="Estradiol 17-beta-dehydrogenase 8"/>
    <property type="match status" value="1"/>
</dbReference>
<dbReference type="GO" id="GO:0006633">
    <property type="term" value="P:fatty acid biosynthetic process"/>
    <property type="evidence" value="ECO:0007669"/>
    <property type="project" value="UniProtKB-KW"/>
</dbReference>
<dbReference type="InterPro" id="IPR002347">
    <property type="entry name" value="SDR_fam"/>
</dbReference>
<evidence type="ECO:0000256" key="23">
    <source>
        <dbReference type="ARBA" id="ARBA00077835"/>
    </source>
</evidence>
<reference evidence="30" key="1">
    <citation type="submission" date="2025-08" db="UniProtKB">
        <authorList>
            <consortium name="Ensembl"/>
        </authorList>
    </citation>
    <scope>IDENTIFICATION</scope>
</reference>
<reference evidence="30" key="2">
    <citation type="submission" date="2025-09" db="UniProtKB">
        <authorList>
            <consortium name="Ensembl"/>
        </authorList>
    </citation>
    <scope>IDENTIFICATION</scope>
</reference>
<keyword evidence="6" id="KW-0444">Lipid biosynthesis</keyword>
<comment type="subunit">
    <text evidence="20">Heterotetramer with CBR4; contains two molecules of HSD17B8 and CBR4.</text>
</comment>
<comment type="subcellular location">
    <subcellularLocation>
        <location evidence="1">Mitochondrion matrix</location>
    </subcellularLocation>
</comment>
<evidence type="ECO:0000256" key="7">
    <source>
        <dbReference type="ARBA" id="ARBA00022553"/>
    </source>
</evidence>
<dbReference type="Pfam" id="PF13561">
    <property type="entry name" value="adh_short_C2"/>
    <property type="match status" value="1"/>
</dbReference>
<evidence type="ECO:0000256" key="14">
    <source>
        <dbReference type="ARBA" id="ARBA00024072"/>
    </source>
</evidence>
<dbReference type="GO" id="GO:0004303">
    <property type="term" value="F:estradiol 17-beta-dehydrogenase [NAD(P)+] activity"/>
    <property type="evidence" value="ECO:0007669"/>
    <property type="project" value="UniProtKB-EC"/>
</dbReference>
<dbReference type="InterPro" id="IPR036291">
    <property type="entry name" value="NAD(P)-bd_dom_sf"/>
</dbReference>
<comment type="pathway">
    <text evidence="3">Lipid metabolism; mitochondrial fatty acid beta-oxidation.</text>
</comment>
<dbReference type="EC" id="1.1.1.n12" evidence="5"/>
<comment type="catalytic activity">
    <reaction evidence="17">
        <text>testosterone + NAD(+) = androst-4-ene-3,17-dione + NADH + H(+)</text>
        <dbReference type="Rhea" id="RHEA:14929"/>
        <dbReference type="ChEBI" id="CHEBI:15378"/>
        <dbReference type="ChEBI" id="CHEBI:16422"/>
        <dbReference type="ChEBI" id="CHEBI:17347"/>
        <dbReference type="ChEBI" id="CHEBI:57540"/>
        <dbReference type="ChEBI" id="CHEBI:57945"/>
        <dbReference type="EC" id="1.1.1.239"/>
    </reaction>
    <physiologicalReaction direction="left-to-right" evidence="17">
        <dbReference type="Rhea" id="RHEA:14930"/>
    </physiologicalReaction>
</comment>
<keyword evidence="7" id="KW-0597">Phosphoprotein</keyword>
<evidence type="ECO:0000259" key="29">
    <source>
        <dbReference type="SMART" id="SM00822"/>
    </source>
</evidence>
<dbReference type="Ensembl" id="ENSANIT00000015042.1">
    <property type="protein sequence ID" value="ENSANIP00000014539.1"/>
    <property type="gene ID" value="ENSANIG00000009895.1"/>
</dbReference>
<evidence type="ECO:0000256" key="19">
    <source>
        <dbReference type="ARBA" id="ARBA00052680"/>
    </source>
</evidence>
<dbReference type="GO" id="GO:0005759">
    <property type="term" value="C:mitochondrial matrix"/>
    <property type="evidence" value="ECO:0007669"/>
    <property type="project" value="UniProtKB-SubCell"/>
</dbReference>
<sequence>MSSAGRLGGALALVTGGASGIGRAVCARLAQEGARLAVADLDEGGARDTVGGLCGGEGAAPHAGNGVPPRPPHAAFRVDVASAASVTELLARVQDHFGAPPRVCVGCAGVTRDEFLLRLEEGAFREVLGVNLTGTFLVTQAVARALVATGAPGGSIIHVGSIVGKVGNLGQANYAASKAGVEGLTRSCAKELARFGIRCNAVLPGFIVTPMTDKVPPKVLEKFAGMVPLGRLGDPQDVADVCAFLASEESSYITGASVEVTERPARHGRPRQRAERQQDLGAEPVRAAPHPAGSHHGWDRDRGVPAQPPQRVDVSHLPGHAEEHHDHQGMSPPLLLRLYRHRFAQRVRRGDCITASVGIRTSPIIPLFWLFFFSLPGIRSVP</sequence>
<evidence type="ECO:0000256" key="25">
    <source>
        <dbReference type="ARBA" id="ARBA00081936"/>
    </source>
</evidence>
<evidence type="ECO:0000256" key="12">
    <source>
        <dbReference type="ARBA" id="ARBA00023128"/>
    </source>
</evidence>
<evidence type="ECO:0000256" key="21">
    <source>
        <dbReference type="ARBA" id="ARBA00066822"/>
    </source>
</evidence>
<evidence type="ECO:0000256" key="16">
    <source>
        <dbReference type="ARBA" id="ARBA00049069"/>
    </source>
</evidence>
<dbReference type="SUPFAM" id="SSF51735">
    <property type="entry name" value="NAD(P)-binding Rossmann-fold domains"/>
    <property type="match status" value="1"/>
</dbReference>
<comment type="pathway">
    <text evidence="15">Steroid biosynthesis; estrogen biosynthesis.</text>
</comment>
<feature type="domain" description="Ketoreductase" evidence="29">
    <location>
        <begin position="10"/>
        <end position="207"/>
    </location>
</feature>
<name>A0A8B9MVA5_9AVES</name>
<keyword evidence="13" id="KW-0275">Fatty acid biosynthesis</keyword>
<keyword evidence="9" id="KW-0560">Oxidoreductase</keyword>